<evidence type="ECO:0000256" key="1">
    <source>
        <dbReference type="ARBA" id="ARBA00004953"/>
    </source>
</evidence>
<dbReference type="InterPro" id="IPR012818">
    <property type="entry name" value="CbiE"/>
</dbReference>
<dbReference type="PANTHER" id="PTHR43182">
    <property type="entry name" value="COBALT-PRECORRIN-6B C(15)-METHYLTRANSFERASE (DECARBOXYLATING)"/>
    <property type="match status" value="1"/>
</dbReference>
<dbReference type="GO" id="GO:0008276">
    <property type="term" value="F:protein methyltransferase activity"/>
    <property type="evidence" value="ECO:0007669"/>
    <property type="project" value="InterPro"/>
</dbReference>
<dbReference type="NCBIfam" id="TIGR02469">
    <property type="entry name" value="CbiT"/>
    <property type="match status" value="1"/>
</dbReference>
<dbReference type="PIRSF" id="PIRSF036428">
    <property type="entry name" value="CobL"/>
    <property type="match status" value="1"/>
</dbReference>
<dbReference type="InterPro" id="IPR029063">
    <property type="entry name" value="SAM-dependent_MTases_sf"/>
</dbReference>
<dbReference type="GO" id="GO:0032259">
    <property type="term" value="P:methylation"/>
    <property type="evidence" value="ECO:0007669"/>
    <property type="project" value="UniProtKB-KW"/>
</dbReference>
<dbReference type="SUPFAM" id="SSF53335">
    <property type="entry name" value="S-adenosyl-L-methionine-dependent methyltransferases"/>
    <property type="match status" value="1"/>
</dbReference>
<dbReference type="InterPro" id="IPR014776">
    <property type="entry name" value="4pyrrole_Mease_sub2"/>
</dbReference>
<dbReference type="AlphaFoldDB" id="A0A2X2CGU6"/>
<name>A0A2X2CGU6_PSELU</name>
<dbReference type="UniPathway" id="UPA00148"/>
<dbReference type="InterPro" id="IPR006365">
    <property type="entry name" value="Cbl_synth_CobL"/>
</dbReference>
<keyword evidence="3 8" id="KW-0489">Methyltransferase</keyword>
<reference evidence="7 10" key="2">
    <citation type="submission" date="2020-10" db="EMBL/GenBank/DDBJ databases">
        <title>Genome sequences of Pseudomonas isolates.</title>
        <authorList>
            <person name="Wessels L."/>
            <person name="Reich F."/>
            <person name="Hammerl J."/>
        </authorList>
    </citation>
    <scope>NUCLEOTIDE SEQUENCE [LARGE SCALE GENOMIC DNA]</scope>
    <source>
        <strain evidence="7 10">20-MO00624-0</strain>
    </source>
</reference>
<dbReference type="Proteomes" id="UP000250443">
    <property type="component" value="Unassembled WGS sequence"/>
</dbReference>
<dbReference type="Pfam" id="PF00590">
    <property type="entry name" value="TP_methylase"/>
    <property type="match status" value="1"/>
</dbReference>
<dbReference type="CDD" id="cd02440">
    <property type="entry name" value="AdoMet_MTases"/>
    <property type="match status" value="1"/>
</dbReference>
<comment type="pathway">
    <text evidence="1">Cofactor biosynthesis; adenosylcobalamin biosynthesis.</text>
</comment>
<dbReference type="InterPro" id="IPR035996">
    <property type="entry name" value="4pyrrol_Methylase_sf"/>
</dbReference>
<evidence type="ECO:0000313" key="8">
    <source>
        <dbReference type="EMBL" id="SPZ05961.1"/>
    </source>
</evidence>
<dbReference type="CDD" id="cd11644">
    <property type="entry name" value="Precorrin-6Y-MT"/>
    <property type="match status" value="1"/>
</dbReference>
<dbReference type="InterPro" id="IPR014777">
    <property type="entry name" value="4pyrrole_Mease_sub1"/>
</dbReference>
<dbReference type="NCBIfam" id="TIGR02467">
    <property type="entry name" value="CbiE"/>
    <property type="match status" value="1"/>
</dbReference>
<gene>
    <name evidence="8" type="primary">cobL</name>
    <name evidence="7" type="ORF">IRZ65_07915</name>
    <name evidence="8" type="ORF">NCTC11842_01885</name>
</gene>
<keyword evidence="4 8" id="KW-0808">Transferase</keyword>
<dbReference type="GO" id="GO:0009236">
    <property type="term" value="P:cobalamin biosynthetic process"/>
    <property type="evidence" value="ECO:0007669"/>
    <property type="project" value="UniProtKB-UniPathway"/>
</dbReference>
<organism evidence="8 9">
    <name type="scientific">Pseudomonas luteola</name>
    <dbReference type="NCBI Taxonomy" id="47886"/>
    <lineage>
        <taxon>Bacteria</taxon>
        <taxon>Pseudomonadati</taxon>
        <taxon>Pseudomonadota</taxon>
        <taxon>Gammaproteobacteria</taxon>
        <taxon>Pseudomonadales</taxon>
        <taxon>Pseudomonadaceae</taxon>
        <taxon>Pseudomonas</taxon>
    </lineage>
</organism>
<dbReference type="EC" id="2.1.1.132" evidence="8"/>
<dbReference type="Proteomes" id="UP000626180">
    <property type="component" value="Unassembled WGS sequence"/>
</dbReference>
<evidence type="ECO:0000256" key="2">
    <source>
        <dbReference type="ARBA" id="ARBA00022573"/>
    </source>
</evidence>
<evidence type="ECO:0000313" key="9">
    <source>
        <dbReference type="Proteomes" id="UP000250443"/>
    </source>
</evidence>
<keyword evidence="5" id="KW-0949">S-adenosyl-L-methionine</keyword>
<dbReference type="EMBL" id="UAUF01000011">
    <property type="protein sequence ID" value="SPZ05961.1"/>
    <property type="molecule type" value="Genomic_DNA"/>
</dbReference>
<dbReference type="RefSeq" id="WP_010798047.1">
    <property type="nucleotide sequence ID" value="NZ_FQYS01000003.1"/>
</dbReference>
<evidence type="ECO:0000256" key="4">
    <source>
        <dbReference type="ARBA" id="ARBA00022679"/>
    </source>
</evidence>
<evidence type="ECO:0000256" key="5">
    <source>
        <dbReference type="ARBA" id="ARBA00022691"/>
    </source>
</evidence>
<sequence>MSERTWNGPTLEVIGLGLAGEALSAEARQALDSAELVIGAPRHFEALEQQGLDVPRRAHFPSPFSALWSLLAEHSGQRIVLLASGDPLFYGLGGHLRKHLTAEQLRLYPAVSSIQAAFARIGQPWQEAEVVSLHGRPLSSLRAALKVNRWFATLTDAHSHPAAIADELVAGGFGDSTVWVAENLGTHEERVSAHTASLLSESTEVFSPLNVVIFRTQGAGGVLPEFPGITDAAFSTDGDEAGRGLLTKREVRLCVLSLLEPRAGDIGWDIGAGCGGVAVEWARWNPYGQVHALEYHAERLTHLATNRDRFGVIKNLHIHEGRAPEHIAKLPSPTVVFVGGGGRDLAAILEACWARLPSGGRLIASAVTEDARMALHGFSQIEPAQDDEWIQLAVSRGDRLAGQRLMRPHLPVLLFKRIKP</sequence>
<keyword evidence="10" id="KW-1185">Reference proteome</keyword>
<evidence type="ECO:0000259" key="6">
    <source>
        <dbReference type="Pfam" id="PF00590"/>
    </source>
</evidence>
<dbReference type="PANTHER" id="PTHR43182:SF1">
    <property type="entry name" value="COBALT-PRECORRIN-7 C(5)-METHYLTRANSFERASE"/>
    <property type="match status" value="1"/>
</dbReference>
<proteinExistence type="predicted"/>
<dbReference type="Gene3D" id="3.30.950.10">
    <property type="entry name" value="Methyltransferase, Cobalt-precorrin-4 Transmethylase, Domain 2"/>
    <property type="match status" value="1"/>
</dbReference>
<accession>A0A2X2CGU6</accession>
<dbReference type="InterPro" id="IPR014008">
    <property type="entry name" value="Cbl_synth_MTase_CbiT"/>
</dbReference>
<reference evidence="8 9" key="1">
    <citation type="submission" date="2018-06" db="EMBL/GenBank/DDBJ databases">
        <authorList>
            <consortium name="Pathogen Informatics"/>
            <person name="Doyle S."/>
        </authorList>
    </citation>
    <scope>NUCLEOTIDE SEQUENCE [LARGE SCALE GENOMIC DNA]</scope>
    <source>
        <strain evidence="8 9">NCTC11842</strain>
    </source>
</reference>
<feature type="domain" description="Tetrapyrrole methylase" evidence="6">
    <location>
        <begin position="13"/>
        <end position="195"/>
    </location>
</feature>
<evidence type="ECO:0000313" key="7">
    <source>
        <dbReference type="EMBL" id="MBF8640604.1"/>
    </source>
</evidence>
<evidence type="ECO:0000256" key="3">
    <source>
        <dbReference type="ARBA" id="ARBA00022603"/>
    </source>
</evidence>
<protein>
    <submittedName>
        <fullName evidence="7">Bifunctional cobalt-precorrin-7 (C(5))-methyltransferase/cobalt-precorrin-6B (C(15))-methyltransferase</fullName>
    </submittedName>
    <submittedName>
        <fullName evidence="8">Precorrin-6Y C5,15-methyltransferase</fullName>
        <ecNumber evidence="8">2.1.1.132</ecNumber>
    </submittedName>
</protein>
<dbReference type="InterPro" id="IPR000878">
    <property type="entry name" value="4pyrrol_Mease"/>
</dbReference>
<keyword evidence="2" id="KW-0169">Cobalamin biosynthesis</keyword>
<dbReference type="SUPFAM" id="SSF53790">
    <property type="entry name" value="Tetrapyrrole methylase"/>
    <property type="match status" value="1"/>
</dbReference>
<dbReference type="EMBL" id="JADMCD010000003">
    <property type="protein sequence ID" value="MBF8640604.1"/>
    <property type="molecule type" value="Genomic_DNA"/>
</dbReference>
<dbReference type="Gene3D" id="3.40.1010.10">
    <property type="entry name" value="Cobalt-precorrin-4 Transmethylase, Domain 1"/>
    <property type="match status" value="1"/>
</dbReference>
<evidence type="ECO:0000313" key="10">
    <source>
        <dbReference type="Proteomes" id="UP000626180"/>
    </source>
</evidence>
<dbReference type="InterPro" id="IPR050714">
    <property type="entry name" value="Cobalamin_biosynth_MTase"/>
</dbReference>
<dbReference type="Gene3D" id="3.40.50.150">
    <property type="entry name" value="Vaccinia Virus protein VP39"/>
    <property type="match status" value="1"/>
</dbReference>
<dbReference type="GO" id="GO:0046025">
    <property type="term" value="F:precorrin-6Y C5,15-methyltransferase (decarboxylating) activity"/>
    <property type="evidence" value="ECO:0007669"/>
    <property type="project" value="UniProtKB-EC"/>
</dbReference>